<gene>
    <name evidence="3" type="primary">brxL</name>
    <name evidence="3" type="ORF">KGQ91_02805</name>
</gene>
<dbReference type="SUPFAM" id="SSF52540">
    <property type="entry name" value="P-loop containing nucleoside triphosphate hydrolases"/>
    <property type="match status" value="1"/>
</dbReference>
<organism evidence="3 4">
    <name type="scientific">Modicisalibacter tunisiensis</name>
    <dbReference type="NCBI Taxonomy" id="390637"/>
    <lineage>
        <taxon>Bacteria</taxon>
        <taxon>Pseudomonadati</taxon>
        <taxon>Pseudomonadota</taxon>
        <taxon>Gammaproteobacteria</taxon>
        <taxon>Oceanospirillales</taxon>
        <taxon>Halomonadaceae</taxon>
        <taxon>Modicisalibacter</taxon>
    </lineage>
</organism>
<dbReference type="PRINTS" id="PR00830">
    <property type="entry name" value="ENDOLAPTASE"/>
</dbReference>
<sequence length="686" mass="76376">MELDDLDRKAAELLDGYLVRKDLVRTFARQFPVPTYVVEFLLGRYCASTDPEEIEEGLEVVQRQLKSRTIKAGEEELFKARAREKGEIKIIDLIQARLDTKNDTYMASLPSLRLNDVRIPDDLVSEHERMLTGGFYAELTLEYDASIAQEQGGRPFGIRALREIQLSKRDVLDELAQARQHFTTEEWKAFLLRSTGIEPAGLTERQKDAMLLRMVPFVERNYNVVELGPRGTGKSHLFQQVSPYAHLISGGKATVAKMFVNNANGQRGLVCQYDVVCFDEVSGISFDNKDGVNIMKGYMESGEFSRGKESIRADGSIVLVGNFDVDVEYQQRIGHLFGPLPEEMRHDTAFMDRIHAFLPGWDVPKVSKELLTDHFGLVSDFLSECWSQLRSQSRVSQWQGRVFFGGALSGRDTNAVNKTASGLLKLLYPGDDLTPSDDDLEWAVHIGMEARRRVKEQQKRIGAAEFRNTHFSYTMGEDGVEKFVATPELQSDNSIGNDPLEPGQVWTISPGGQASNGQEEHPGLFRIEVNEGPGSGVKILNKPVPPAFRESIGYAEQNLYTRAGQLVGDKDPRQHEFTIQLRAFDAAKSGTKLGVAALIAMSSSLLKRSLRGGLIVVGEINLGGSIEPIHNPVTMVEIAVEKGATAILMPVTCRKLLFDLSDEMATKVDIQFYLDARDALLKALGE</sequence>
<dbReference type="Pfam" id="PF20442">
    <property type="entry name" value="BrxL_N"/>
    <property type="match status" value="1"/>
</dbReference>
<dbReference type="SUPFAM" id="SSF54211">
    <property type="entry name" value="Ribosomal protein S5 domain 2-like"/>
    <property type="match status" value="1"/>
</dbReference>
<evidence type="ECO:0000259" key="2">
    <source>
        <dbReference type="Pfam" id="PF20442"/>
    </source>
</evidence>
<protein>
    <submittedName>
        <fullName evidence="3">BREX system Lon protease-like protein BrxL</fullName>
    </submittedName>
</protein>
<dbReference type="InterPro" id="IPR008269">
    <property type="entry name" value="Lon_proteolytic"/>
</dbReference>
<evidence type="ECO:0000313" key="3">
    <source>
        <dbReference type="EMBL" id="MBZ9566617.1"/>
    </source>
</evidence>
<dbReference type="Proteomes" id="UP001319883">
    <property type="component" value="Unassembled WGS sequence"/>
</dbReference>
<name>A0ABS7WXY1_9GAMM</name>
<feature type="domain" description="Lon proteolytic" evidence="1">
    <location>
        <begin position="526"/>
        <end position="683"/>
    </location>
</feature>
<dbReference type="EMBL" id="JAGXFD010000001">
    <property type="protein sequence ID" value="MBZ9566617.1"/>
    <property type="molecule type" value="Genomic_DNA"/>
</dbReference>
<keyword evidence="4" id="KW-1185">Reference proteome</keyword>
<dbReference type="Gene3D" id="3.30.230.10">
    <property type="match status" value="1"/>
</dbReference>
<dbReference type="Pfam" id="PF05362">
    <property type="entry name" value="Lon_C"/>
    <property type="match status" value="1"/>
</dbReference>
<dbReference type="InterPro" id="IPR027417">
    <property type="entry name" value="P-loop_NTPase"/>
</dbReference>
<proteinExistence type="predicted"/>
<dbReference type="InterPro" id="IPR020568">
    <property type="entry name" value="Ribosomal_Su5_D2-typ_SF"/>
</dbReference>
<dbReference type="Pfam" id="PF13337">
    <property type="entry name" value="BrxL_ATPase"/>
    <property type="match status" value="1"/>
</dbReference>
<accession>A0ABS7WXY1</accession>
<dbReference type="InterPro" id="IPR046838">
    <property type="entry name" value="BrxL_N"/>
</dbReference>
<dbReference type="InterPro" id="IPR014721">
    <property type="entry name" value="Ribsml_uS5_D2-typ_fold_subgr"/>
</dbReference>
<reference evidence="3 4" key="1">
    <citation type="submission" date="2021-05" db="EMBL/GenBank/DDBJ databases">
        <title>Petroleum and Energy Research Collection (APPE): ex situ preservation of microbial diversity associated with the oil industry and exploitation of its biotechnological potential.</title>
        <authorList>
            <person name="Paixao C.T.M."/>
            <person name="Gomes M.B."/>
            <person name="Oliveira V.M."/>
        </authorList>
    </citation>
    <scope>NUCLEOTIDE SEQUENCE [LARGE SCALE GENOMIC DNA]</scope>
    <source>
        <strain evidence="3 4">LIT2</strain>
    </source>
</reference>
<dbReference type="NCBIfam" id="TIGR02688">
    <property type="entry name" value="BREX system Lon protease-like protein BrxL"/>
    <property type="match status" value="1"/>
</dbReference>
<evidence type="ECO:0000313" key="4">
    <source>
        <dbReference type="Proteomes" id="UP001319883"/>
    </source>
</evidence>
<feature type="domain" description="BREX system Lon protease-like BrxL N-terminal" evidence="2">
    <location>
        <begin position="14"/>
        <end position="143"/>
    </location>
</feature>
<dbReference type="RefSeq" id="WP_163650710.1">
    <property type="nucleotide sequence ID" value="NZ_JAGXFC010000001.1"/>
</dbReference>
<evidence type="ECO:0000259" key="1">
    <source>
        <dbReference type="Pfam" id="PF05362"/>
    </source>
</evidence>
<comment type="caution">
    <text evidence="3">The sequence shown here is derived from an EMBL/GenBank/DDBJ whole genome shotgun (WGS) entry which is preliminary data.</text>
</comment>
<dbReference type="InterPro" id="IPR014061">
    <property type="entry name" value="BrxL-like"/>
</dbReference>